<evidence type="ECO:0000313" key="3">
    <source>
        <dbReference type="Proteomes" id="UP000246991"/>
    </source>
</evidence>
<keyword evidence="1" id="KW-0812">Transmembrane</keyword>
<evidence type="ECO:0000256" key="1">
    <source>
        <dbReference type="SAM" id="Phobius"/>
    </source>
</evidence>
<keyword evidence="3" id="KW-1185">Reference proteome</keyword>
<comment type="caution">
    <text evidence="2">The sequence shown here is derived from an EMBL/GenBank/DDBJ whole genome shotgun (WGS) entry which is preliminary data.</text>
</comment>
<name>A0A317SJK5_9PEZI</name>
<dbReference type="Proteomes" id="UP000246991">
    <property type="component" value="Unassembled WGS sequence"/>
</dbReference>
<proteinExistence type="predicted"/>
<keyword evidence="1" id="KW-1133">Transmembrane helix</keyword>
<dbReference type="EMBL" id="PYWC01000059">
    <property type="protein sequence ID" value="PWW74594.1"/>
    <property type="molecule type" value="Genomic_DNA"/>
</dbReference>
<reference evidence="2 3" key="1">
    <citation type="submission" date="2018-03" db="EMBL/GenBank/DDBJ databases">
        <title>Genomes of Pezizomycetes fungi and the evolution of truffles.</title>
        <authorList>
            <person name="Murat C."/>
            <person name="Payen T."/>
            <person name="Noel B."/>
            <person name="Kuo A."/>
            <person name="Martin F.M."/>
        </authorList>
    </citation>
    <scope>NUCLEOTIDE SEQUENCE [LARGE SCALE GENOMIC DNA]</scope>
    <source>
        <strain evidence="2">091103-1</strain>
    </source>
</reference>
<accession>A0A317SJK5</accession>
<dbReference type="AlphaFoldDB" id="A0A317SJK5"/>
<organism evidence="2 3">
    <name type="scientific">Tuber magnatum</name>
    <name type="common">white Piedmont truffle</name>
    <dbReference type="NCBI Taxonomy" id="42249"/>
    <lineage>
        <taxon>Eukaryota</taxon>
        <taxon>Fungi</taxon>
        <taxon>Dikarya</taxon>
        <taxon>Ascomycota</taxon>
        <taxon>Pezizomycotina</taxon>
        <taxon>Pezizomycetes</taxon>
        <taxon>Pezizales</taxon>
        <taxon>Tuberaceae</taxon>
        <taxon>Tuber</taxon>
    </lineage>
</organism>
<gene>
    <name evidence="2" type="ORF">C7212DRAFT_327982</name>
</gene>
<feature type="transmembrane region" description="Helical" evidence="1">
    <location>
        <begin position="35"/>
        <end position="54"/>
    </location>
</feature>
<evidence type="ECO:0000313" key="2">
    <source>
        <dbReference type="EMBL" id="PWW74594.1"/>
    </source>
</evidence>
<keyword evidence="1" id="KW-0472">Membrane</keyword>
<protein>
    <submittedName>
        <fullName evidence="2">Uncharacterized protein</fullName>
    </submittedName>
</protein>
<sequence>MAWDVVIDKSPWIRGASKEWGRCGRARIQYYTGTIVWFLVSLFSFLFFLLFLYLENIVGVYP</sequence>
<feature type="non-terminal residue" evidence="2">
    <location>
        <position position="62"/>
    </location>
</feature>